<proteinExistence type="predicted"/>
<keyword evidence="1" id="KW-0812">Transmembrane</keyword>
<accession>A0A6I4I028</accession>
<protein>
    <submittedName>
        <fullName evidence="2">Uncharacterized protein</fullName>
    </submittedName>
</protein>
<dbReference type="KEGG" id="mgik:GO620_005565"/>
<keyword evidence="3" id="KW-1185">Reference proteome</keyword>
<evidence type="ECO:0000256" key="1">
    <source>
        <dbReference type="SAM" id="Phobius"/>
    </source>
</evidence>
<dbReference type="Proteomes" id="UP000429232">
    <property type="component" value="Chromosome"/>
</dbReference>
<dbReference type="EMBL" id="CP066775">
    <property type="protein sequence ID" value="QQL50923.1"/>
    <property type="molecule type" value="Genomic_DNA"/>
</dbReference>
<dbReference type="AlphaFoldDB" id="A0A6I4I028"/>
<keyword evidence="1" id="KW-0472">Membrane</keyword>
<feature type="transmembrane region" description="Helical" evidence="1">
    <location>
        <begin position="122"/>
        <end position="140"/>
    </location>
</feature>
<reference evidence="2 3" key="1">
    <citation type="submission" date="2020-12" db="EMBL/GenBank/DDBJ databases">
        <title>HMF7856_wgs.fasta genome submission.</title>
        <authorList>
            <person name="Kang H."/>
            <person name="Kim H."/>
            <person name="Joh K."/>
        </authorList>
    </citation>
    <scope>NUCLEOTIDE SEQUENCE [LARGE SCALE GENOMIC DNA]</scope>
    <source>
        <strain evidence="2 3">HMF7856</strain>
    </source>
</reference>
<feature type="transmembrane region" description="Helical" evidence="1">
    <location>
        <begin position="40"/>
        <end position="63"/>
    </location>
</feature>
<keyword evidence="1" id="KW-1133">Transmembrane helix</keyword>
<feature type="transmembrane region" description="Helical" evidence="1">
    <location>
        <begin position="152"/>
        <end position="169"/>
    </location>
</feature>
<feature type="transmembrane region" description="Helical" evidence="1">
    <location>
        <begin position="69"/>
        <end position="87"/>
    </location>
</feature>
<evidence type="ECO:0000313" key="3">
    <source>
        <dbReference type="Proteomes" id="UP000429232"/>
    </source>
</evidence>
<dbReference type="RefSeq" id="WP_157523501.1">
    <property type="nucleotide sequence ID" value="NZ_CP066775.1"/>
</dbReference>
<sequence length="196" mass="23325">MKEFDHLMSVWQAQPAKQQRSVEDVLKSVKKGIAGITGKLYWGIAAMIVMVIYAFAVMFFFTFKNWQTYAGIMIMLVTMLLYLSLIVRHYRILHRRDLTVNPTEYLQTIKDYQKQRSMLAGWFYYIYTILISAGLALYLVEILENASVTKKIVLYAFTIIWILFLTFYLKRRIFKSEEEKLNLLIDRLERLENQFE</sequence>
<evidence type="ECO:0000313" key="2">
    <source>
        <dbReference type="EMBL" id="QQL50923.1"/>
    </source>
</evidence>
<name>A0A6I4I028_9SPHI</name>
<gene>
    <name evidence="2" type="ORF">GO620_005565</name>
</gene>
<organism evidence="2 3">
    <name type="scientific">Mucilaginibacter ginkgonis</name>
    <dbReference type="NCBI Taxonomy" id="2682091"/>
    <lineage>
        <taxon>Bacteria</taxon>
        <taxon>Pseudomonadati</taxon>
        <taxon>Bacteroidota</taxon>
        <taxon>Sphingobacteriia</taxon>
        <taxon>Sphingobacteriales</taxon>
        <taxon>Sphingobacteriaceae</taxon>
        <taxon>Mucilaginibacter</taxon>
    </lineage>
</organism>